<feature type="region of interest" description="Disordered" evidence="5">
    <location>
        <begin position="1230"/>
        <end position="1260"/>
    </location>
</feature>
<name>A0ABQ7TP74_PHRPL</name>
<dbReference type="InterPro" id="IPR001478">
    <property type="entry name" value="PDZ"/>
</dbReference>
<feature type="compositionally biased region" description="Low complexity" evidence="5">
    <location>
        <begin position="1003"/>
        <end position="1019"/>
    </location>
</feature>
<feature type="compositionally biased region" description="Basic and acidic residues" evidence="5">
    <location>
        <begin position="1450"/>
        <end position="1472"/>
    </location>
</feature>
<dbReference type="CDD" id="cd06745">
    <property type="entry name" value="PDZ_SIPA1-like"/>
    <property type="match status" value="1"/>
</dbReference>
<reference evidence="8 9" key="1">
    <citation type="journal article" date="2022" name="Gigascience">
        <title>A chromosome-level genome assembly and annotation of the desert horned lizard, Phrynosoma platyrhinos, provides insight into chromosomal rearrangements among reptiles.</title>
        <authorList>
            <person name="Koochekian N."/>
            <person name="Ascanio A."/>
            <person name="Farleigh K."/>
            <person name="Card D.C."/>
            <person name="Schield D.R."/>
            <person name="Castoe T.A."/>
            <person name="Jezkova T."/>
        </authorList>
    </citation>
    <scope>NUCLEOTIDE SEQUENCE [LARGE SCALE GENOMIC DNA]</scope>
    <source>
        <strain evidence="8">NK-2021</strain>
    </source>
</reference>
<dbReference type="PROSITE" id="PS50106">
    <property type="entry name" value="PDZ"/>
    <property type="match status" value="1"/>
</dbReference>
<evidence type="ECO:0000256" key="1">
    <source>
        <dbReference type="ARBA" id="ARBA00022468"/>
    </source>
</evidence>
<proteinExistence type="predicted"/>
<feature type="compositionally biased region" description="Low complexity" evidence="5">
    <location>
        <begin position="40"/>
        <end position="50"/>
    </location>
</feature>
<feature type="region of interest" description="Disordered" evidence="5">
    <location>
        <begin position="202"/>
        <end position="256"/>
    </location>
</feature>
<keyword evidence="3 4" id="KW-0175">Coiled coil</keyword>
<feature type="coiled-coil region" evidence="4">
    <location>
        <begin position="1606"/>
        <end position="1661"/>
    </location>
</feature>
<dbReference type="Pfam" id="PF02145">
    <property type="entry name" value="Rap_GAP"/>
    <property type="match status" value="1"/>
</dbReference>
<dbReference type="Gene3D" id="3.30.1120.160">
    <property type="match status" value="1"/>
</dbReference>
<feature type="region of interest" description="Disordered" evidence="5">
    <location>
        <begin position="34"/>
        <end position="106"/>
    </location>
</feature>
<evidence type="ECO:0008006" key="10">
    <source>
        <dbReference type="Google" id="ProtNLM"/>
    </source>
</evidence>
<feature type="compositionally biased region" description="Low complexity" evidence="5">
    <location>
        <begin position="1069"/>
        <end position="1085"/>
    </location>
</feature>
<dbReference type="Pfam" id="PF11881">
    <property type="entry name" value="SPAR_C"/>
    <property type="match status" value="2"/>
</dbReference>
<sequence length="1671" mass="183865">MTSYRPVHESGDVGGPGLKGDYFSPGFWAQNGCSMHTDGPTSSRPTTTTPAMPKMGVRARIADWPPKREGLKDTPGPSTSRDLETPTSVPRSFQNGQLPSGAVFPSGARGFQRLARRRSKDTEFQDGWPRSPGRGFLPLRNRSSSEITLSECDLEEAFEPRATKLSSGLPLFREYGSTSSIDVQGISEQSFYEMLNEFRSGKSAVQQLPPPDSFRTSRNTKAESKNDQGLPLLGDDFPLQHKEKSRKKGPKGEVVGGDSIFRKLRSVRGDSEASKALADTEEGVRPWLCQKSFAHYDVQSMLFDLNEVVARRAYVAQRRNTTTGASAASAVSTAVSRTCGLTGLEPAPSFISTEDLNYKENLEHDPGDNNSNDLLLSCPHFRNEIGGEQEHNVSFSQASASSPGGGSCGEGSFAEVSPATYCTNASLSVVEVPKELQRNISRLKHYSIEHVDLGARYYQDYFCGKEHSNYFGVDEKLGPVAVSIRREKLEDHREHGPQYQYRIIFRTSELLLYNEKEDLFPRAELDMVPKGTSLTTLRGSILEDATPTTTKHGTIRGLPLKDALEYVVPELNIHCLRLALNVPKVTEQLRKLDEQGLCRKHKVGILYCKANQSSEEEMYNNEEAGPAFEEFLALLGEKVCLRGFTKYAAQLDTKTDSTGTHSLYTTYQGYEVIVAVTRSKDVPPFGPAIPSRATFRKSDVFRDFLLAKVINAENAAHKSDKFHTMATRTRQEYLKDLAENSVTSTPIDSTGKFNLISLTSKKKEKMKARIGAEQFSTGAIAWRVLAQDYSQGVEIEAILGISNEFVILLDLGAKEVVFNCFCADVIGWTPDTFSIKIFYGRGDHIFVRVLDSNPDDIKEIVQRLKASSCHILLLLPFVLMRDSILDHHLFVMTSGCETIEMTLRRNGLGQLGFHVKFDGTVAEVEDYGFAWQAGLRQGSRLVEICKVAVVTLSHDQMIDWLRTSVTVKVVIIPPHDDGTPRRYAGPQRSLVPFDSLYAHEVTSNGGDSSSSGGLASQESTMEKSKPEPLWHVPVQPRISAASGSKRASRHELAGKDSPNRHSKGEGQYSSSHSSSNTLSSNASSSHSDERWFDTPDPVEADPDPLAKGGSSDSGIDATSAKSSRRDKLPKSSPPFGSTHHEASSKRKDPPSGQSWGYRPKAFGMGANVPARAGGGSINDHLKQSSHNSSSSRATYPAHIYKTPTAETSRAPHMPQSSSFQLSTSVPKSFFSKQSSRNKHLPVGWKKNNEDVPTRPVTFTDPKKQVDLSTKNVFGQPRLRASLRDLRSPRKTYKSTIEDDLKKLIIMDSTTAEQERDLSPQKTLQRTLSDESLCSGRRDATYASAYCFEQSLPSDVLFTSTYPSSTLPMRKQQQQQSPSNGNLSEKSTISASELSLSDVRDKSVRRIDPGLMPLPDTATGLEWSSLVSAAKAYEDMSRKSQVTATGSGQKEGIRQGTAKERELDERGKEKETELSQPDGSSSSCVVDKAALISRSPPSGALASLHTSILSQSARPNGCPRSGKGSPTLNYTGIVIHCSDGRGIWEEPGVTHLQRAVSLFSLNDAVLSPDVPSAHSPILGHLSLERQPTPHTTPTMSEEPSVDLTGKVYQLEAMLKQLHNDLQKEKQDKVVLQAEVANLRQNNQRLQEESQTANEQLRKFAEIFSNAVEKKEL</sequence>
<dbReference type="InterPro" id="IPR050989">
    <property type="entry name" value="Rap1_Ran_GAP"/>
</dbReference>
<feature type="region of interest" description="Disordered" evidence="5">
    <location>
        <begin position="1437"/>
        <end position="1482"/>
    </location>
</feature>
<keyword evidence="9" id="KW-1185">Reference proteome</keyword>
<dbReference type="SUPFAM" id="SSF50156">
    <property type="entry name" value="PDZ domain-like"/>
    <property type="match status" value="1"/>
</dbReference>
<comment type="caution">
    <text evidence="8">The sequence shown here is derived from an EMBL/GenBank/DDBJ whole genome shotgun (WGS) entry which is preliminary data.</text>
</comment>
<feature type="compositionally biased region" description="Polar residues" evidence="5">
    <location>
        <begin position="76"/>
        <end position="98"/>
    </location>
</feature>
<feature type="compositionally biased region" description="Basic and acidic residues" evidence="5">
    <location>
        <begin position="1049"/>
        <end position="1064"/>
    </location>
</feature>
<evidence type="ECO:0000256" key="2">
    <source>
        <dbReference type="ARBA" id="ARBA00022553"/>
    </source>
</evidence>
<keyword evidence="1" id="KW-0343">GTPase activation</keyword>
<feature type="compositionally biased region" description="Basic and acidic residues" evidence="5">
    <location>
        <begin position="1138"/>
        <end position="1149"/>
    </location>
</feature>
<evidence type="ECO:0000259" key="7">
    <source>
        <dbReference type="PROSITE" id="PS50106"/>
    </source>
</evidence>
<feature type="compositionally biased region" description="Polar residues" evidence="5">
    <location>
        <begin position="1473"/>
        <end position="1482"/>
    </location>
</feature>
<dbReference type="Gene3D" id="2.30.42.10">
    <property type="match status" value="1"/>
</dbReference>
<dbReference type="InterPro" id="IPR021818">
    <property type="entry name" value="SIPA1L_C"/>
</dbReference>
<feature type="region of interest" description="Disordered" evidence="5">
    <location>
        <begin position="1365"/>
        <end position="1397"/>
    </location>
</feature>
<evidence type="ECO:0000256" key="4">
    <source>
        <dbReference type="SAM" id="Coils"/>
    </source>
</evidence>
<evidence type="ECO:0000313" key="9">
    <source>
        <dbReference type="Proteomes" id="UP000826234"/>
    </source>
</evidence>
<feature type="domain" description="Rap-GAP" evidence="6">
    <location>
        <begin position="589"/>
        <end position="853"/>
    </location>
</feature>
<feature type="compositionally biased region" description="Polar residues" evidence="5">
    <location>
        <begin position="1438"/>
        <end position="1447"/>
    </location>
</feature>
<dbReference type="Gene3D" id="3.40.50.11210">
    <property type="entry name" value="Rap/Ran-GAP"/>
    <property type="match status" value="1"/>
</dbReference>
<evidence type="ECO:0000256" key="5">
    <source>
        <dbReference type="SAM" id="MobiDB-lite"/>
    </source>
</evidence>
<dbReference type="InterPro" id="IPR000331">
    <property type="entry name" value="Rap/Ran_GAP_dom"/>
</dbReference>
<dbReference type="InterPro" id="IPR035974">
    <property type="entry name" value="Rap/Ran-GAP_sf"/>
</dbReference>
<dbReference type="Proteomes" id="UP000826234">
    <property type="component" value="Unassembled WGS sequence"/>
</dbReference>
<organism evidence="8 9">
    <name type="scientific">Phrynosoma platyrhinos</name>
    <name type="common">Desert horned lizard</name>
    <dbReference type="NCBI Taxonomy" id="52577"/>
    <lineage>
        <taxon>Eukaryota</taxon>
        <taxon>Metazoa</taxon>
        <taxon>Chordata</taxon>
        <taxon>Craniata</taxon>
        <taxon>Vertebrata</taxon>
        <taxon>Euteleostomi</taxon>
        <taxon>Lepidosauria</taxon>
        <taxon>Squamata</taxon>
        <taxon>Bifurcata</taxon>
        <taxon>Unidentata</taxon>
        <taxon>Episquamata</taxon>
        <taxon>Toxicofera</taxon>
        <taxon>Iguania</taxon>
        <taxon>Phrynosomatidae</taxon>
        <taxon>Phrynosomatinae</taxon>
        <taxon>Phrynosoma</taxon>
    </lineage>
</organism>
<keyword evidence="2" id="KW-0597">Phosphoprotein</keyword>
<feature type="compositionally biased region" description="Polar residues" evidence="5">
    <location>
        <begin position="1365"/>
        <end position="1394"/>
    </location>
</feature>
<dbReference type="SMART" id="SM00228">
    <property type="entry name" value="PDZ"/>
    <property type="match status" value="1"/>
</dbReference>
<dbReference type="PANTHER" id="PTHR15711">
    <property type="entry name" value="RAP GTPASE-ACTIVATING PROTEIN"/>
    <property type="match status" value="1"/>
</dbReference>
<dbReference type="Pfam" id="PF21022">
    <property type="entry name" value="Rap-GAP_dimer"/>
    <property type="match status" value="1"/>
</dbReference>
<dbReference type="EMBL" id="JAIPUX010000035">
    <property type="protein sequence ID" value="KAH0631483.1"/>
    <property type="molecule type" value="Genomic_DNA"/>
</dbReference>
<dbReference type="SUPFAM" id="SSF111347">
    <property type="entry name" value="Rap/Ran-GAP"/>
    <property type="match status" value="1"/>
</dbReference>
<feature type="domain" description="PDZ" evidence="7">
    <location>
        <begin position="900"/>
        <end position="964"/>
    </location>
</feature>
<feature type="region of interest" description="Disordered" evidence="5">
    <location>
        <begin position="118"/>
        <end position="139"/>
    </location>
</feature>
<evidence type="ECO:0000313" key="8">
    <source>
        <dbReference type="EMBL" id="KAH0631483.1"/>
    </source>
</evidence>
<gene>
    <name evidence="8" type="ORF">JD844_005822</name>
</gene>
<feature type="region of interest" description="Disordered" evidence="5">
    <location>
        <begin position="1001"/>
        <end position="1197"/>
    </location>
</feature>
<dbReference type="InterPro" id="IPR036034">
    <property type="entry name" value="PDZ_sf"/>
</dbReference>
<evidence type="ECO:0000259" key="6">
    <source>
        <dbReference type="PROSITE" id="PS50085"/>
    </source>
</evidence>
<evidence type="ECO:0000256" key="3">
    <source>
        <dbReference type="ARBA" id="ARBA00023054"/>
    </source>
</evidence>
<dbReference type="PANTHER" id="PTHR15711:SF15">
    <property type="entry name" value="SIGNAL-INDUCED PROLIFERATION-ASSOCIATED 1-LIKE PROTEIN 3"/>
    <property type="match status" value="1"/>
</dbReference>
<protein>
    <recommendedName>
        <fullName evidence="10">Signal-induced proliferation-associated 1-like protein 3</fullName>
    </recommendedName>
</protein>
<dbReference type="PROSITE" id="PS50085">
    <property type="entry name" value="RAPGAP"/>
    <property type="match status" value="1"/>
</dbReference>
<accession>A0ABQ7TP74</accession>